<dbReference type="AlphaFoldDB" id="A0A6A7A6Q4"/>
<feature type="region of interest" description="Disordered" evidence="5">
    <location>
        <begin position="561"/>
        <end position="581"/>
    </location>
</feature>
<keyword evidence="3 6" id="KW-1133">Transmembrane helix</keyword>
<dbReference type="InterPro" id="IPR015915">
    <property type="entry name" value="Kelch-typ_b-propeller"/>
</dbReference>
<proteinExistence type="predicted"/>
<evidence type="ECO:0000256" key="4">
    <source>
        <dbReference type="ARBA" id="ARBA00023136"/>
    </source>
</evidence>
<dbReference type="InterPro" id="IPR011043">
    <property type="entry name" value="Gal_Oxase/kelch_b-propeller"/>
</dbReference>
<evidence type="ECO:0000256" key="6">
    <source>
        <dbReference type="SAM" id="Phobius"/>
    </source>
</evidence>
<dbReference type="OrthoDB" id="10251809at2759"/>
<keyword evidence="2 6" id="KW-0812">Transmembrane</keyword>
<dbReference type="PANTHER" id="PTHR15549">
    <property type="entry name" value="PAIRED IMMUNOGLOBULIN-LIKE TYPE 2 RECEPTOR"/>
    <property type="match status" value="1"/>
</dbReference>
<keyword evidence="9" id="KW-1185">Reference proteome</keyword>
<keyword evidence="4 6" id="KW-0472">Membrane</keyword>
<name>A0A6A7A6Q4_9PLEO</name>
<dbReference type="Gene3D" id="2.120.10.80">
    <property type="entry name" value="Kelch-type beta propeller"/>
    <property type="match status" value="1"/>
</dbReference>
<organism evidence="8 9">
    <name type="scientific">Ophiobolus disseminans</name>
    <dbReference type="NCBI Taxonomy" id="1469910"/>
    <lineage>
        <taxon>Eukaryota</taxon>
        <taxon>Fungi</taxon>
        <taxon>Dikarya</taxon>
        <taxon>Ascomycota</taxon>
        <taxon>Pezizomycotina</taxon>
        <taxon>Dothideomycetes</taxon>
        <taxon>Pleosporomycetidae</taxon>
        <taxon>Pleosporales</taxon>
        <taxon>Pleosporineae</taxon>
        <taxon>Phaeosphaeriaceae</taxon>
        <taxon>Ophiobolus</taxon>
    </lineage>
</organism>
<evidence type="ECO:0000256" key="7">
    <source>
        <dbReference type="SAM" id="SignalP"/>
    </source>
</evidence>
<evidence type="ECO:0000313" key="9">
    <source>
        <dbReference type="Proteomes" id="UP000799424"/>
    </source>
</evidence>
<evidence type="ECO:0000256" key="3">
    <source>
        <dbReference type="ARBA" id="ARBA00022989"/>
    </source>
</evidence>
<dbReference type="GO" id="GO:0071944">
    <property type="term" value="C:cell periphery"/>
    <property type="evidence" value="ECO:0007669"/>
    <property type="project" value="UniProtKB-ARBA"/>
</dbReference>
<accession>A0A6A7A6Q4</accession>
<dbReference type="SUPFAM" id="SSF50965">
    <property type="entry name" value="Galactose oxidase, central domain"/>
    <property type="match status" value="1"/>
</dbReference>
<dbReference type="InterPro" id="IPR051694">
    <property type="entry name" value="Immunoregulatory_rcpt-like"/>
</dbReference>
<evidence type="ECO:0000313" key="8">
    <source>
        <dbReference type="EMBL" id="KAF2828970.1"/>
    </source>
</evidence>
<dbReference type="Proteomes" id="UP000799424">
    <property type="component" value="Unassembled WGS sequence"/>
</dbReference>
<evidence type="ECO:0000256" key="2">
    <source>
        <dbReference type="ARBA" id="ARBA00022692"/>
    </source>
</evidence>
<dbReference type="EMBL" id="MU006221">
    <property type="protein sequence ID" value="KAF2828970.1"/>
    <property type="molecule type" value="Genomic_DNA"/>
</dbReference>
<feature type="transmembrane region" description="Helical" evidence="6">
    <location>
        <begin position="510"/>
        <end position="535"/>
    </location>
</feature>
<comment type="subcellular location">
    <subcellularLocation>
        <location evidence="1">Membrane</location>
        <topology evidence="1">Single-pass membrane protein</topology>
    </subcellularLocation>
</comment>
<protein>
    <recommendedName>
        <fullName evidence="10">Kelch repeat protein</fullName>
    </recommendedName>
</protein>
<feature type="signal peptide" evidence="7">
    <location>
        <begin position="1"/>
        <end position="26"/>
    </location>
</feature>
<evidence type="ECO:0008006" key="10">
    <source>
        <dbReference type="Google" id="ProtNLM"/>
    </source>
</evidence>
<keyword evidence="7" id="KW-0732">Signal</keyword>
<reference evidence="8" key="1">
    <citation type="journal article" date="2020" name="Stud. Mycol.">
        <title>101 Dothideomycetes genomes: a test case for predicting lifestyles and emergence of pathogens.</title>
        <authorList>
            <person name="Haridas S."/>
            <person name="Albert R."/>
            <person name="Binder M."/>
            <person name="Bloem J."/>
            <person name="Labutti K."/>
            <person name="Salamov A."/>
            <person name="Andreopoulos B."/>
            <person name="Baker S."/>
            <person name="Barry K."/>
            <person name="Bills G."/>
            <person name="Bluhm B."/>
            <person name="Cannon C."/>
            <person name="Castanera R."/>
            <person name="Culley D."/>
            <person name="Daum C."/>
            <person name="Ezra D."/>
            <person name="Gonzalez J."/>
            <person name="Henrissat B."/>
            <person name="Kuo A."/>
            <person name="Liang C."/>
            <person name="Lipzen A."/>
            <person name="Lutzoni F."/>
            <person name="Magnuson J."/>
            <person name="Mondo S."/>
            <person name="Nolan M."/>
            <person name="Ohm R."/>
            <person name="Pangilinan J."/>
            <person name="Park H.-J."/>
            <person name="Ramirez L."/>
            <person name="Alfaro M."/>
            <person name="Sun H."/>
            <person name="Tritt A."/>
            <person name="Yoshinaga Y."/>
            <person name="Zwiers L.-H."/>
            <person name="Turgeon B."/>
            <person name="Goodwin S."/>
            <person name="Spatafora J."/>
            <person name="Crous P."/>
            <person name="Grigoriev I."/>
        </authorList>
    </citation>
    <scope>NUCLEOTIDE SEQUENCE</scope>
    <source>
        <strain evidence="8">CBS 113818</strain>
    </source>
</reference>
<evidence type="ECO:0000256" key="5">
    <source>
        <dbReference type="SAM" id="MobiDB-lite"/>
    </source>
</evidence>
<feature type="compositionally biased region" description="Low complexity" evidence="5">
    <location>
        <begin position="477"/>
        <end position="500"/>
    </location>
</feature>
<feature type="region of interest" description="Disordered" evidence="5">
    <location>
        <begin position="469"/>
        <end position="503"/>
    </location>
</feature>
<gene>
    <name evidence="8" type="ORF">CC86DRAFT_464703</name>
</gene>
<sequence>MKFWRQQPAEALIVALSVFALRFVSAQTPVNLADVDPLKDCNRREVKLIESDNKVYMYGGQSWMKNGTSPPYQVTNHFLRIVDFTTARDLSDRSILLAKEIPGTITIFQWGAFWADSKRLYVAGGAVNDEPWLSLDGKFLPTNYTSIKGGSVFTYNIETDRWLSEPGVQPTDGSTVTESWCCGSFGYNAPAGKAYFYSGTNGAGARRNQPNTSPVYVGVTNEQTFGNSDFLTFDTTTFKWKNATMNKQLTTTGTENGQFVFLPGTSTSGGGLGVQFGGRRRDTGQMETMRKVLVYDSANDTWYSQATTVEGGGDFPDGRWWFCAVAASARDNSSHSIYMYGGESPNSGTNAHSDMWVLSVPSFRWVRVSVDSPPRKSLGCAVVGQSYMVTYGGVPSGSTKEEGDNDACDQDNYGLRLFDMSKLAWTSRYEGPPTGGNNAYKVPKVVYNAIGGNEEGSATRTAPSAGFETPGLASLFQRSSPTGTSTRTPTSPASQTSTGTVQATKKKTNVGAIAGGILGGLVVLAIILVGVLWLLKRKRSQREANVAPYFAPVYEVQGQHMHPGELPAHSGDQQGKWGSHEIYTKNAAPQELYAGYTTPKPAHAQLRG</sequence>
<dbReference type="GO" id="GO:0016020">
    <property type="term" value="C:membrane"/>
    <property type="evidence" value="ECO:0007669"/>
    <property type="project" value="UniProtKB-SubCell"/>
</dbReference>
<feature type="chain" id="PRO_5025335507" description="Kelch repeat protein" evidence="7">
    <location>
        <begin position="27"/>
        <end position="608"/>
    </location>
</feature>
<evidence type="ECO:0000256" key="1">
    <source>
        <dbReference type="ARBA" id="ARBA00004167"/>
    </source>
</evidence>